<dbReference type="EMBL" id="PRDW01000009">
    <property type="protein sequence ID" value="PPB83198.1"/>
    <property type="molecule type" value="Genomic_DNA"/>
</dbReference>
<evidence type="ECO:0000313" key="2">
    <source>
        <dbReference type="EMBL" id="PPB83198.1"/>
    </source>
</evidence>
<evidence type="ECO:0000256" key="1">
    <source>
        <dbReference type="SAM" id="MobiDB-lite"/>
    </source>
</evidence>
<feature type="region of interest" description="Disordered" evidence="1">
    <location>
        <begin position="336"/>
        <end position="355"/>
    </location>
</feature>
<name>A0A2P5K912_9BURK</name>
<protein>
    <submittedName>
        <fullName evidence="2">Uncharacterized protein</fullName>
    </submittedName>
</protein>
<evidence type="ECO:0000313" key="3">
    <source>
        <dbReference type="Proteomes" id="UP000243096"/>
    </source>
</evidence>
<accession>A0A2P5K912</accession>
<keyword evidence="3" id="KW-1185">Reference proteome</keyword>
<feature type="region of interest" description="Disordered" evidence="1">
    <location>
        <begin position="131"/>
        <end position="224"/>
    </location>
</feature>
<organism evidence="2 3">
    <name type="scientific">Mycetohabitans endofungorum</name>
    <dbReference type="NCBI Taxonomy" id="417203"/>
    <lineage>
        <taxon>Bacteria</taxon>
        <taxon>Pseudomonadati</taxon>
        <taxon>Pseudomonadota</taxon>
        <taxon>Betaproteobacteria</taxon>
        <taxon>Burkholderiales</taxon>
        <taxon>Burkholderiaceae</taxon>
        <taxon>Mycetohabitans</taxon>
    </lineage>
</organism>
<feature type="compositionally biased region" description="Polar residues" evidence="1">
    <location>
        <begin position="341"/>
        <end position="355"/>
    </location>
</feature>
<feature type="compositionally biased region" description="Basic and acidic residues" evidence="1">
    <location>
        <begin position="147"/>
        <end position="171"/>
    </location>
</feature>
<sequence>MLSRDRAIITPPEAKSLRCKLQLIMLVDDMQVNNALSDRHITQLAVSGSASDNPFSAEDHNPFRGAAQRAQQPTSPRKPVTLDQFYQLLLGEDSQARDTASFQPVGLRRVPSFSNLEEAKEKGDKFLKALKNPHANPLGKNKLSAQHQDRAQNDEQPRTPERRSAKYDTDASRYATQVRASMSAGRPVAQPTHSAASQTSQPAKQSPESTPTQAHRSSINEIGDDDLNQSILQAKAWLEGQFKDVDPAASDAHSQKQLQLKQGITKATDTQTELINDHGLPSSIKPFSHNVTDSSEAIDQQSQFASKPNILKRVKSFLKKKNKTESANANIETGIHRPTRQDTTNTDSTGRTRRSFASITASVRSFSSRVSRRFRKTRHPVGA</sequence>
<feature type="compositionally biased region" description="Polar residues" evidence="1">
    <location>
        <begin position="191"/>
        <end position="220"/>
    </location>
</feature>
<proteinExistence type="predicted"/>
<gene>
    <name evidence="2" type="ORF">B0O95_10923</name>
</gene>
<dbReference type="AlphaFoldDB" id="A0A2P5K912"/>
<comment type="caution">
    <text evidence="2">The sequence shown here is derived from an EMBL/GenBank/DDBJ whole genome shotgun (WGS) entry which is preliminary data.</text>
</comment>
<dbReference type="Proteomes" id="UP000243096">
    <property type="component" value="Unassembled WGS sequence"/>
</dbReference>
<reference evidence="2 3" key="1">
    <citation type="submission" date="2018-01" db="EMBL/GenBank/DDBJ databases">
        <title>Genomic Encyclopedia of Type Strains, Phase III (KMG-III): the genomes of soil and plant-associated and newly described type strains.</title>
        <authorList>
            <person name="Whitman W."/>
        </authorList>
    </citation>
    <scope>NUCLEOTIDE SEQUENCE [LARGE SCALE GENOMIC DNA]</scope>
    <source>
        <strain evidence="2 3">HKI456</strain>
    </source>
</reference>
<feature type="region of interest" description="Disordered" evidence="1">
    <location>
        <begin position="49"/>
        <end position="79"/>
    </location>
</feature>